<dbReference type="Pfam" id="PF08448">
    <property type="entry name" value="PAS_4"/>
    <property type="match status" value="1"/>
</dbReference>
<dbReference type="InterPro" id="IPR000014">
    <property type="entry name" value="PAS"/>
</dbReference>
<dbReference type="PROSITE" id="PS50112">
    <property type="entry name" value="PAS"/>
    <property type="match status" value="1"/>
</dbReference>
<gene>
    <name evidence="6" type="ORF">AOY20_13320</name>
</gene>
<dbReference type="InterPro" id="IPR000700">
    <property type="entry name" value="PAS-assoc_C"/>
</dbReference>
<dbReference type="Gene3D" id="3.20.20.450">
    <property type="entry name" value="EAL domain"/>
    <property type="match status" value="1"/>
</dbReference>
<dbReference type="Gene3D" id="3.30.70.270">
    <property type="match status" value="1"/>
</dbReference>
<dbReference type="PROSITE" id="PS50883">
    <property type="entry name" value="EAL"/>
    <property type="match status" value="1"/>
</dbReference>
<keyword evidence="1" id="KW-0472">Membrane</keyword>
<feature type="domain" description="PAS" evidence="2">
    <location>
        <begin position="395"/>
        <end position="468"/>
    </location>
</feature>
<dbReference type="CDD" id="cd01948">
    <property type="entry name" value="EAL"/>
    <property type="match status" value="1"/>
</dbReference>
<keyword evidence="1" id="KW-1133">Transmembrane helix</keyword>
<dbReference type="InterPro" id="IPR043128">
    <property type="entry name" value="Rev_trsase/Diguanyl_cyclase"/>
</dbReference>
<dbReference type="GO" id="GO:0016301">
    <property type="term" value="F:kinase activity"/>
    <property type="evidence" value="ECO:0007669"/>
    <property type="project" value="UniProtKB-KW"/>
</dbReference>
<dbReference type="CDD" id="cd00130">
    <property type="entry name" value="PAS"/>
    <property type="match status" value="1"/>
</dbReference>
<evidence type="ECO:0000256" key="1">
    <source>
        <dbReference type="SAM" id="Phobius"/>
    </source>
</evidence>
<dbReference type="InterPro" id="IPR001633">
    <property type="entry name" value="EAL_dom"/>
</dbReference>
<dbReference type="InterPro" id="IPR035919">
    <property type="entry name" value="EAL_sf"/>
</dbReference>
<dbReference type="InterPro" id="IPR035965">
    <property type="entry name" value="PAS-like_dom_sf"/>
</dbReference>
<feature type="domain" description="EAL" evidence="4">
    <location>
        <begin position="696"/>
        <end position="949"/>
    </location>
</feature>
<dbReference type="AlphaFoldDB" id="A0A0N9VSL9"/>
<dbReference type="Proteomes" id="UP000064939">
    <property type="component" value="Chromosome"/>
</dbReference>
<dbReference type="OrthoDB" id="9804951at2"/>
<evidence type="ECO:0000259" key="4">
    <source>
        <dbReference type="PROSITE" id="PS50883"/>
    </source>
</evidence>
<dbReference type="InterPro" id="IPR029787">
    <property type="entry name" value="Nucleotide_cyclase"/>
</dbReference>
<feature type="transmembrane region" description="Helical" evidence="1">
    <location>
        <begin position="87"/>
        <end position="111"/>
    </location>
</feature>
<dbReference type="NCBIfam" id="TIGR00229">
    <property type="entry name" value="sensory_box"/>
    <property type="match status" value="1"/>
</dbReference>
<dbReference type="CDD" id="cd01949">
    <property type="entry name" value="GGDEF"/>
    <property type="match status" value="1"/>
</dbReference>
<keyword evidence="6" id="KW-0808">Transferase</keyword>
<feature type="transmembrane region" description="Helical" evidence="1">
    <location>
        <begin position="147"/>
        <end position="167"/>
    </location>
</feature>
<dbReference type="SUPFAM" id="SSF55785">
    <property type="entry name" value="PYP-like sensor domain (PAS domain)"/>
    <property type="match status" value="2"/>
</dbReference>
<feature type="transmembrane region" description="Helical" evidence="1">
    <location>
        <begin position="123"/>
        <end position="142"/>
    </location>
</feature>
<dbReference type="STRING" id="1324350.AOY20_13320"/>
<feature type="transmembrane region" description="Helical" evidence="1">
    <location>
        <begin position="27"/>
        <end position="49"/>
    </location>
</feature>
<dbReference type="EMBL" id="CP012808">
    <property type="protein sequence ID" value="ALH96441.1"/>
    <property type="molecule type" value="Genomic_DNA"/>
</dbReference>
<dbReference type="Pfam" id="PF08447">
    <property type="entry name" value="PAS_3"/>
    <property type="match status" value="1"/>
</dbReference>
<dbReference type="InterPro" id="IPR013656">
    <property type="entry name" value="PAS_4"/>
</dbReference>
<dbReference type="InterPro" id="IPR013655">
    <property type="entry name" value="PAS_fold_3"/>
</dbReference>
<dbReference type="Pfam" id="PF00563">
    <property type="entry name" value="EAL"/>
    <property type="match status" value="1"/>
</dbReference>
<protein>
    <submittedName>
        <fullName evidence="6">Histidine kinase</fullName>
    </submittedName>
</protein>
<dbReference type="InterPro" id="IPR000160">
    <property type="entry name" value="GGDEF_dom"/>
</dbReference>
<dbReference type="Pfam" id="PF00990">
    <property type="entry name" value="GGDEF"/>
    <property type="match status" value="1"/>
</dbReference>
<organism evidence="6 7">
    <name type="scientific">Acinetobacter equi</name>
    <dbReference type="NCBI Taxonomy" id="1324350"/>
    <lineage>
        <taxon>Bacteria</taxon>
        <taxon>Pseudomonadati</taxon>
        <taxon>Pseudomonadota</taxon>
        <taxon>Gammaproteobacteria</taxon>
        <taxon>Moraxellales</taxon>
        <taxon>Moraxellaceae</taxon>
        <taxon>Acinetobacter</taxon>
    </lineage>
</organism>
<reference evidence="6 7" key="1">
    <citation type="journal article" date="2015" name="Int. J. Syst. Evol. Microbiol.">
        <title>Acinetobacter equi sp. nov. isolated from horse faeces.</title>
        <authorList>
            <person name="Poppel M.T."/>
            <person name="Skiebe E."/>
            <person name="Laue M."/>
            <person name="Bergmann H."/>
            <person name="Ebersberger I."/>
            <person name="Garn T."/>
            <person name="Fruth A."/>
            <person name="Baumgardt S."/>
            <person name="Busse H.J."/>
            <person name="Wilharm G."/>
        </authorList>
    </citation>
    <scope>NUCLEOTIDE SEQUENCE [LARGE SCALE GENOMIC DNA]</scope>
    <source>
        <strain evidence="6 7">114</strain>
    </source>
</reference>
<feature type="transmembrane region" description="Helical" evidence="1">
    <location>
        <begin position="55"/>
        <end position="75"/>
    </location>
</feature>
<dbReference type="SMART" id="SM00086">
    <property type="entry name" value="PAC"/>
    <property type="match status" value="2"/>
</dbReference>
<feature type="domain" description="PAC" evidence="3">
    <location>
        <begin position="470"/>
        <end position="522"/>
    </location>
</feature>
<dbReference type="InterPro" id="IPR052155">
    <property type="entry name" value="Biofilm_reg_signaling"/>
</dbReference>
<evidence type="ECO:0000259" key="5">
    <source>
        <dbReference type="PROSITE" id="PS50887"/>
    </source>
</evidence>
<dbReference type="KEGG" id="aei:AOY20_13320"/>
<dbReference type="RefSeq" id="WP_054582320.1">
    <property type="nucleotide sequence ID" value="NZ_CP012808.1"/>
</dbReference>
<proteinExistence type="predicted"/>
<dbReference type="SUPFAM" id="SSF55073">
    <property type="entry name" value="Nucleotide cyclase"/>
    <property type="match status" value="1"/>
</dbReference>
<dbReference type="SMART" id="SM00052">
    <property type="entry name" value="EAL"/>
    <property type="match status" value="1"/>
</dbReference>
<dbReference type="NCBIfam" id="TIGR00254">
    <property type="entry name" value="GGDEF"/>
    <property type="match status" value="1"/>
</dbReference>
<evidence type="ECO:0000313" key="7">
    <source>
        <dbReference type="Proteomes" id="UP000064939"/>
    </source>
</evidence>
<feature type="domain" description="GGDEF" evidence="5">
    <location>
        <begin position="554"/>
        <end position="687"/>
    </location>
</feature>
<dbReference type="Gene3D" id="3.30.450.20">
    <property type="entry name" value="PAS domain"/>
    <property type="match status" value="2"/>
</dbReference>
<dbReference type="PANTHER" id="PTHR44757">
    <property type="entry name" value="DIGUANYLATE CYCLASE DGCP"/>
    <property type="match status" value="1"/>
</dbReference>
<dbReference type="SUPFAM" id="SSF141868">
    <property type="entry name" value="EAL domain-like"/>
    <property type="match status" value="1"/>
</dbReference>
<dbReference type="PANTHER" id="PTHR44757:SF2">
    <property type="entry name" value="BIOFILM ARCHITECTURE MAINTENANCE PROTEIN MBAA"/>
    <property type="match status" value="1"/>
</dbReference>
<dbReference type="PROSITE" id="PS50887">
    <property type="entry name" value="GGDEF"/>
    <property type="match status" value="1"/>
</dbReference>
<accession>A0A0N9VSL9</accession>
<keyword evidence="7" id="KW-1185">Reference proteome</keyword>
<dbReference type="SMART" id="SM00267">
    <property type="entry name" value="GGDEF"/>
    <property type="match status" value="1"/>
</dbReference>
<name>A0A0N9VSL9_9GAMM</name>
<dbReference type="PROSITE" id="PS50113">
    <property type="entry name" value="PAC"/>
    <property type="match status" value="1"/>
</dbReference>
<evidence type="ECO:0000259" key="2">
    <source>
        <dbReference type="PROSITE" id="PS50112"/>
    </source>
</evidence>
<dbReference type="InterPro" id="IPR001610">
    <property type="entry name" value="PAC"/>
</dbReference>
<evidence type="ECO:0000313" key="6">
    <source>
        <dbReference type="EMBL" id="ALH96441.1"/>
    </source>
</evidence>
<keyword evidence="6" id="KW-0418">Kinase</keyword>
<sequence>MSNVNNYAYKRYLYSEQIKNSLITIRYFLLSICLVSTYIYVVFSLFFGYSEILNIWFNLTEIIIFISLCITLFKFRFGTYSDKHADLWVKSVCITIGLMLALGTFVLYFQLPMYVKNFNYYQGLNLSFILIGVSLVFALAFLNQKLIYFLILFFPVILPFLYAQITLTLDNHLLFFISTDFILISIFICASISVRIQNKLTNLLFRNKLLVEDAEEQILVQNKLNTQLKIEMEKSKAIELKLQEYSQILEYKIKERTLDLEIMHQNLKNKQTNLILAHDIAGLTPWDWNIKERKITLNKKSNKQSLDSDSITLDFNKETPVHPSDVKHFTYELKRHLRGLSDQFEATYRIQCNDNKWHWVHDIGRVISRNPKNNFAIKMVGIRRDINKERLDQERLKLSASVLQQAAEGIFILDEDLKYIDVNPFYEKLTGFEREILLGKQVFEICINKQDNQQLMHNSIITKVLTTGKYDDEITEQFLSGKELTLRFHINAIKDDLNRTINYIGIVSDLTEKRLQEQRLSYLENYDTLTDLPNRIYYNYQLHQYVVTHQNSVKQLAIIRLNIDRFRPLNEYLKQSGGDELLRQLAQRLRLSNDEALFLAHLNSDNFAIVYELSHLRPSIHEQCEKIMRSLSTPFNINGEDHHITVSMGVSFYPEHGRQVDYLNSYAEQALKEAKSLGGNMVRIYNLRADVLLNQDIYIERDLRHAIKNHELVVHYQPKVYFDNSQIQGFEALIRWNHPTKGLIPPNMFLPIAEQTSLISEIGTFVILETAKQIQKWKLMGYENIIVSLNVVAQQLHRGNLLETIDHALQKYNISGENLELEITESSLVDQTDLVKKILEQIKMRRIHIALDDFGTGYSSLSYLTHFPIDTLKIDRSFVLKIGHPKQEPLVSAIIAMGKAMGMTLVAEGVETEEQKQYLSNLQCDIAQGFLFSKPLTENDATTYLVQHYQK</sequence>
<keyword evidence="1" id="KW-0812">Transmembrane</keyword>
<evidence type="ECO:0000259" key="3">
    <source>
        <dbReference type="PROSITE" id="PS50113"/>
    </source>
</evidence>